<dbReference type="Proteomes" id="UP000820818">
    <property type="component" value="Linkage Group LG4"/>
</dbReference>
<name>A0AAD5PUR9_9CRUS</name>
<accession>A0AAD5PUR9</accession>
<feature type="signal peptide" evidence="1">
    <location>
        <begin position="1"/>
        <end position="30"/>
    </location>
</feature>
<feature type="chain" id="PRO_5042292402" evidence="1">
    <location>
        <begin position="31"/>
        <end position="486"/>
    </location>
</feature>
<evidence type="ECO:0000313" key="2">
    <source>
        <dbReference type="EMBL" id="KAI9560042.1"/>
    </source>
</evidence>
<comment type="caution">
    <text evidence="2">The sequence shown here is derived from an EMBL/GenBank/DDBJ whole genome shotgun (WGS) entry which is preliminary data.</text>
</comment>
<organism evidence="2 3">
    <name type="scientific">Daphnia sinensis</name>
    <dbReference type="NCBI Taxonomy" id="1820382"/>
    <lineage>
        <taxon>Eukaryota</taxon>
        <taxon>Metazoa</taxon>
        <taxon>Ecdysozoa</taxon>
        <taxon>Arthropoda</taxon>
        <taxon>Crustacea</taxon>
        <taxon>Branchiopoda</taxon>
        <taxon>Diplostraca</taxon>
        <taxon>Cladocera</taxon>
        <taxon>Anomopoda</taxon>
        <taxon>Daphniidae</taxon>
        <taxon>Daphnia</taxon>
        <taxon>Daphnia similis group</taxon>
    </lineage>
</organism>
<evidence type="ECO:0000256" key="1">
    <source>
        <dbReference type="SAM" id="SignalP"/>
    </source>
</evidence>
<keyword evidence="1" id="KW-0732">Signal</keyword>
<dbReference type="AlphaFoldDB" id="A0AAD5PUR9"/>
<proteinExistence type="predicted"/>
<gene>
    <name evidence="2" type="ORF">GHT06_014052</name>
</gene>
<evidence type="ECO:0000313" key="3">
    <source>
        <dbReference type="Proteomes" id="UP000820818"/>
    </source>
</evidence>
<sequence>MKLRRINLTFQPRLYVLSLTIALAVCSIDGRNDSDFIGNFNHTPSAISHNFTTEIWNANKTDGTGKETNGTSEMYFKTDSFDHHTNESSGTTSVTLAHAATDTTRVTTLGYQELENSNSTIGFNDSTSARTPVSTSLSQSVYNQTSAFTKTTSATEIAGNRSSLHEGNSSTKPWFPLRPSTVAGTVLYSNSTRNRQKETASLTFLHAIPTPKYGNKLNRTKPEYRNTTRNPEISSNAVFDRSNYSSLNATPQKLWGFPFHNATSEAFNSSQTTISPATTLSSLWPYTARPSAQEFLAGPPLQHHQFSSEFERQEPWKRSGTLAAHGQNHFNSIVNVKVDSSAETLDKMIRLEATISKKMNEMEKLAKITETRRAIVQEVRQHLQSFIDIKSQTLETKLKEFKCAHQRADNAQTTNEPITSAIAQLRNLPTTQEPPKVEGRHLDSNKDGLADWREKRTKLMERWESNFQRGFSRQRKLTKRSTRNLS</sequence>
<protein>
    <submittedName>
        <fullName evidence="2">Uncharacterized protein</fullName>
    </submittedName>
</protein>
<keyword evidence="3" id="KW-1185">Reference proteome</keyword>
<dbReference type="EMBL" id="WJBH02000004">
    <property type="protein sequence ID" value="KAI9560042.1"/>
    <property type="molecule type" value="Genomic_DNA"/>
</dbReference>
<reference evidence="2 3" key="1">
    <citation type="submission" date="2022-05" db="EMBL/GenBank/DDBJ databases">
        <title>A multi-omics perspective on studying reproductive biology in Daphnia sinensis.</title>
        <authorList>
            <person name="Jia J."/>
        </authorList>
    </citation>
    <scope>NUCLEOTIDE SEQUENCE [LARGE SCALE GENOMIC DNA]</scope>
    <source>
        <strain evidence="2 3">WSL</strain>
    </source>
</reference>